<gene>
    <name evidence="5" type="ordered locus">Ta1027</name>
</gene>
<dbReference type="InterPro" id="IPR017871">
    <property type="entry name" value="ABC_transporter-like_CS"/>
</dbReference>
<dbReference type="PROSITE" id="PS00211">
    <property type="entry name" value="ABC_TRANSPORTER_1"/>
    <property type="match status" value="1"/>
</dbReference>
<feature type="domain" description="ABC transporter" evidence="4">
    <location>
        <begin position="9"/>
        <end position="235"/>
    </location>
</feature>
<sequence length="289" mass="32152">MGSGSAETIVCRNLTKAFKKRRILDNVNFSLSGGVNILVGENGAGKSTLFYLISGIMKPDGGIAMLNGIDSWKSHRQAMRGVSFMPEKPSVLGGTSVREHIYWFSALNGTGMERIIDYLHFFRVDYVLQATFQSLSLGEMQLVMIACYLSTESSIFILDEPNSNVDVHKRSLVSEAIRQKADRSNSLFLISTHVLDEMLTIYDRMLVLDKGTVRFSAEFGKASFVSVLRTNNNNRMLDSIREWDGSAVLINGAIFTSLEIKRCAEIASENGVVIMSYFLIPAEMVRIYG</sequence>
<keyword evidence="3 5" id="KW-0067">ATP-binding</keyword>
<evidence type="ECO:0000256" key="3">
    <source>
        <dbReference type="ARBA" id="ARBA00022840"/>
    </source>
</evidence>
<dbReference type="AlphaFoldDB" id="Q9HJE2"/>
<evidence type="ECO:0000313" key="6">
    <source>
        <dbReference type="Proteomes" id="UP000001024"/>
    </source>
</evidence>
<dbReference type="Gene3D" id="3.40.50.300">
    <property type="entry name" value="P-loop containing nucleotide triphosphate hydrolases"/>
    <property type="match status" value="1"/>
</dbReference>
<keyword evidence="2" id="KW-0547">Nucleotide-binding</keyword>
<dbReference type="SUPFAM" id="SSF52540">
    <property type="entry name" value="P-loop containing nucleoside triphosphate hydrolases"/>
    <property type="match status" value="1"/>
</dbReference>
<dbReference type="GO" id="GO:0016887">
    <property type="term" value="F:ATP hydrolysis activity"/>
    <property type="evidence" value="ECO:0007669"/>
    <property type="project" value="InterPro"/>
</dbReference>
<keyword evidence="6" id="KW-1185">Reference proteome</keyword>
<evidence type="ECO:0000256" key="2">
    <source>
        <dbReference type="ARBA" id="ARBA00022741"/>
    </source>
</evidence>
<reference evidence="5 6" key="1">
    <citation type="journal article" date="2000" name="Nature">
        <title>The genome sequence of the thermoacidophilic scavenger Thermoplasma acidophilum.</title>
        <authorList>
            <person name="Ruepp A."/>
            <person name="Graml W."/>
            <person name="Santos-Martinez M.L."/>
            <person name="Koretke K.K."/>
            <person name="Volker C."/>
            <person name="Mewes H.W."/>
            <person name="Frishman D."/>
            <person name="Stocker S."/>
            <person name="Lupas A.N."/>
            <person name="Baumeister W."/>
        </authorList>
    </citation>
    <scope>NUCLEOTIDE SEQUENCE [LARGE SCALE GENOMIC DNA]</scope>
    <source>
        <strain evidence="6">ATCC 25905 / DSM 1728 / JCM 9062 / NBRC 15155 / AMRC-C165</strain>
    </source>
</reference>
<evidence type="ECO:0000256" key="1">
    <source>
        <dbReference type="ARBA" id="ARBA00022448"/>
    </source>
</evidence>
<dbReference type="eggNOG" id="arCOG00208">
    <property type="taxonomic scope" value="Archaea"/>
</dbReference>
<organism evidence="5 6">
    <name type="scientific">Thermoplasma acidophilum (strain ATCC 25905 / DSM 1728 / JCM 9062 / NBRC 15155 / AMRC-C165)</name>
    <dbReference type="NCBI Taxonomy" id="273075"/>
    <lineage>
        <taxon>Archaea</taxon>
        <taxon>Methanobacteriati</taxon>
        <taxon>Thermoplasmatota</taxon>
        <taxon>Thermoplasmata</taxon>
        <taxon>Thermoplasmatales</taxon>
        <taxon>Thermoplasmataceae</taxon>
        <taxon>Thermoplasma</taxon>
    </lineage>
</organism>
<dbReference type="GO" id="GO:0005524">
    <property type="term" value="F:ATP binding"/>
    <property type="evidence" value="ECO:0007669"/>
    <property type="project" value="UniProtKB-KW"/>
</dbReference>
<proteinExistence type="predicted"/>
<dbReference type="PANTHER" id="PTHR42939">
    <property type="entry name" value="ABC TRANSPORTER ATP-BINDING PROTEIN ALBC-RELATED"/>
    <property type="match status" value="1"/>
</dbReference>
<dbReference type="PANTHER" id="PTHR42939:SF1">
    <property type="entry name" value="ABC TRANSPORTER ATP-BINDING PROTEIN ALBC-RELATED"/>
    <property type="match status" value="1"/>
</dbReference>
<dbReference type="InParanoid" id="Q9HJE2"/>
<dbReference type="PROSITE" id="PS50893">
    <property type="entry name" value="ABC_TRANSPORTER_2"/>
    <property type="match status" value="1"/>
</dbReference>
<accession>Q9HJE2</accession>
<dbReference type="PaxDb" id="273075-Ta1027"/>
<dbReference type="EnsemblBacteria" id="CAC12156">
    <property type="protein sequence ID" value="CAC12156"/>
    <property type="gene ID" value="CAC12156"/>
</dbReference>
<evidence type="ECO:0000313" key="5">
    <source>
        <dbReference type="EMBL" id="CAC12156.1"/>
    </source>
</evidence>
<dbReference type="InterPro" id="IPR003439">
    <property type="entry name" value="ABC_transporter-like_ATP-bd"/>
</dbReference>
<name>Q9HJE2_THEAC</name>
<dbReference type="Pfam" id="PF00005">
    <property type="entry name" value="ABC_tran"/>
    <property type="match status" value="1"/>
</dbReference>
<protein>
    <submittedName>
        <fullName evidence="5">ABC transporter, ATP-binding protein related protein</fullName>
    </submittedName>
</protein>
<evidence type="ECO:0000259" key="4">
    <source>
        <dbReference type="PROSITE" id="PS50893"/>
    </source>
</evidence>
<keyword evidence="1" id="KW-0813">Transport</keyword>
<dbReference type="HOGENOM" id="CLU_000604_1_2_2"/>
<dbReference type="STRING" id="273075.gene:9572247"/>
<dbReference type="RefSeq" id="WP_010901438.1">
    <property type="nucleotide sequence ID" value="NC_002578.1"/>
</dbReference>
<dbReference type="OrthoDB" id="44250at2157"/>
<dbReference type="InterPro" id="IPR051782">
    <property type="entry name" value="ABC_Transporter_VariousFunc"/>
</dbReference>
<dbReference type="InterPro" id="IPR003593">
    <property type="entry name" value="AAA+_ATPase"/>
</dbReference>
<dbReference type="CDD" id="cd03230">
    <property type="entry name" value="ABC_DR_subfamily_A"/>
    <property type="match status" value="1"/>
</dbReference>
<dbReference type="SMART" id="SM00382">
    <property type="entry name" value="AAA"/>
    <property type="match status" value="1"/>
</dbReference>
<dbReference type="InterPro" id="IPR027417">
    <property type="entry name" value="P-loop_NTPase"/>
</dbReference>
<dbReference type="Proteomes" id="UP000001024">
    <property type="component" value="Chromosome"/>
</dbReference>
<dbReference type="EMBL" id="AL445066">
    <property type="protein sequence ID" value="CAC12156.1"/>
    <property type="molecule type" value="Genomic_DNA"/>
</dbReference>
<dbReference type="KEGG" id="tac:Ta1027"/>